<sequence length="150" mass="17351">MNNYPQSHIYNDLDKFVQEKPLLIVNPKKKNGLILIKKYYAEFAGPGAIVGGFFDQDLVDVIPVGKLSLFIPKNPSEQQRGYLIRRQWVKLIKQITDNPIPRERAQVILNQFEHWFDSQTTQKLSDEVFALLVGVLPDTIKKARDLVNRF</sequence>
<dbReference type="EMBL" id="CP003940">
    <property type="protein sequence ID" value="AFZ47840.1"/>
    <property type="molecule type" value="Genomic_DNA"/>
</dbReference>
<dbReference type="KEGG" id="csn:Cyast_1885"/>
<organism evidence="1 2">
    <name type="scientific">Cyanobacterium stanieri (strain ATCC 29140 / PCC 7202)</name>
    <dbReference type="NCBI Taxonomy" id="292563"/>
    <lineage>
        <taxon>Bacteria</taxon>
        <taxon>Bacillati</taxon>
        <taxon>Cyanobacteriota</taxon>
        <taxon>Cyanophyceae</taxon>
        <taxon>Oscillatoriophycideae</taxon>
        <taxon>Chroococcales</taxon>
        <taxon>Geminocystaceae</taxon>
        <taxon>Cyanobacterium</taxon>
    </lineage>
</organism>
<accession>K9YN54</accession>
<dbReference type="BioCyc" id="CSTA292563:G1353-1894-MONOMER"/>
<name>K9YN54_CYASC</name>
<proteinExistence type="predicted"/>
<gene>
    <name evidence="1" type="ordered locus">Cyast_1885</name>
</gene>
<dbReference type="AlphaFoldDB" id="K9YN54"/>
<protein>
    <submittedName>
        <fullName evidence="1">Uncharacterized protein</fullName>
    </submittedName>
</protein>
<dbReference type="HOGENOM" id="CLU_119035_0_0_3"/>
<evidence type="ECO:0000313" key="1">
    <source>
        <dbReference type="EMBL" id="AFZ47840.1"/>
    </source>
</evidence>
<dbReference type="PATRIC" id="fig|292563.3.peg.1971"/>
<reference evidence="2" key="1">
    <citation type="journal article" date="2013" name="Proc. Natl. Acad. Sci. U.S.A.">
        <title>Improving the coverage of the cyanobacterial phylum using diversity-driven genome sequencing.</title>
        <authorList>
            <person name="Shih P.M."/>
            <person name="Wu D."/>
            <person name="Latifi A."/>
            <person name="Axen S.D."/>
            <person name="Fewer D.P."/>
            <person name="Talla E."/>
            <person name="Calteau A."/>
            <person name="Cai F."/>
            <person name="Tandeau de Marsac N."/>
            <person name="Rippka R."/>
            <person name="Herdman M."/>
            <person name="Sivonen K."/>
            <person name="Coursin T."/>
            <person name="Laurent T."/>
            <person name="Goodwin L."/>
            <person name="Nolan M."/>
            <person name="Davenport K.W."/>
            <person name="Han C.S."/>
            <person name="Rubin E.M."/>
            <person name="Eisen J.A."/>
            <person name="Woyke T."/>
            <person name="Gugger M."/>
            <person name="Kerfeld C.A."/>
        </authorList>
    </citation>
    <scope>NUCLEOTIDE SEQUENCE [LARGE SCALE GENOMIC DNA]</scope>
    <source>
        <strain evidence="2">ATCC 29140 / PCC 7202</strain>
    </source>
</reference>
<dbReference type="Proteomes" id="UP000010483">
    <property type="component" value="Chromosome"/>
</dbReference>
<keyword evidence="2" id="KW-1185">Reference proteome</keyword>
<dbReference type="STRING" id="292563.Cyast_1885"/>
<dbReference type="eggNOG" id="ENOG50324PR">
    <property type="taxonomic scope" value="Bacteria"/>
</dbReference>
<evidence type="ECO:0000313" key="2">
    <source>
        <dbReference type="Proteomes" id="UP000010483"/>
    </source>
</evidence>